<proteinExistence type="inferred from homology"/>
<dbReference type="Pfam" id="PF00892">
    <property type="entry name" value="EamA"/>
    <property type="match status" value="2"/>
</dbReference>
<organism evidence="8 9">
    <name type="scientific">Candidatus Raskinella chloraquaticus</name>
    <dbReference type="NCBI Taxonomy" id="1951219"/>
    <lineage>
        <taxon>Bacteria</taxon>
        <taxon>Pseudomonadati</taxon>
        <taxon>Pseudomonadota</taxon>
        <taxon>Alphaproteobacteria</taxon>
        <taxon>Hyphomicrobiales</taxon>
        <taxon>Phreatobacteraceae</taxon>
        <taxon>Candidatus Raskinella</taxon>
    </lineage>
</organism>
<gene>
    <name evidence="8" type="ORF">A4S15_00650</name>
</gene>
<dbReference type="SUPFAM" id="SSF103481">
    <property type="entry name" value="Multidrug resistance efflux transporter EmrE"/>
    <property type="match status" value="2"/>
</dbReference>
<feature type="transmembrane region" description="Helical" evidence="6">
    <location>
        <begin position="187"/>
        <end position="207"/>
    </location>
</feature>
<feature type="transmembrane region" description="Helical" evidence="6">
    <location>
        <begin position="5"/>
        <end position="25"/>
    </location>
</feature>
<feature type="transmembrane region" description="Helical" evidence="6">
    <location>
        <begin position="152"/>
        <end position="175"/>
    </location>
</feature>
<dbReference type="InterPro" id="IPR000620">
    <property type="entry name" value="EamA_dom"/>
</dbReference>
<dbReference type="PANTHER" id="PTHR32322:SF2">
    <property type="entry name" value="EAMA DOMAIN-CONTAINING PROTEIN"/>
    <property type="match status" value="1"/>
</dbReference>
<dbReference type="GO" id="GO:0016020">
    <property type="term" value="C:membrane"/>
    <property type="evidence" value="ECO:0007669"/>
    <property type="project" value="UniProtKB-SubCell"/>
</dbReference>
<evidence type="ECO:0000256" key="5">
    <source>
        <dbReference type="ARBA" id="ARBA00023136"/>
    </source>
</evidence>
<evidence type="ECO:0000313" key="9">
    <source>
        <dbReference type="Proteomes" id="UP000192872"/>
    </source>
</evidence>
<evidence type="ECO:0000256" key="4">
    <source>
        <dbReference type="ARBA" id="ARBA00022989"/>
    </source>
</evidence>
<dbReference type="RefSeq" id="WP_376800144.1">
    <property type="nucleotide sequence ID" value="NZ_DBNB01000028.1"/>
</dbReference>
<feature type="transmembrane region" description="Helical" evidence="6">
    <location>
        <begin position="219"/>
        <end position="239"/>
    </location>
</feature>
<dbReference type="GO" id="GO:0005524">
    <property type="term" value="F:ATP binding"/>
    <property type="evidence" value="ECO:0007669"/>
    <property type="project" value="UniProtKB-KW"/>
</dbReference>
<evidence type="ECO:0000256" key="3">
    <source>
        <dbReference type="ARBA" id="ARBA00022692"/>
    </source>
</evidence>
<evidence type="ECO:0000256" key="6">
    <source>
        <dbReference type="SAM" id="Phobius"/>
    </source>
</evidence>
<sequence length="293" mass="31167">MTPALILRLAPAIFVFIWSTGWIVAKYAAPHADPLTFLSVRYATAGLLVGAFALAAGARQPSSKREAVNMLVSGALMHAVYLGGVWWPISQGLPAGISALIAALQPLLTALLARPFSGETISLRRWVGVGLGFVGILIVLQPKFAATDVEQLSGLVVPLAVNVVAMVSVTFGTFHQKRFLGSPDLRTLAAWQYLGAFLVTLPVAFVLEPMRFDLVPETFYALAWAVLVLSIGAIALLLMMIRHGSVARTSALIYLIPPTAALQAYVMFGETLVLLQLLGMAVVAAGVYLATRG</sequence>
<dbReference type="InterPro" id="IPR050638">
    <property type="entry name" value="AA-Vitamin_Transporters"/>
</dbReference>
<dbReference type="Proteomes" id="UP000192872">
    <property type="component" value="Unassembled WGS sequence"/>
</dbReference>
<dbReference type="EMBL" id="LWDL01000026">
    <property type="protein sequence ID" value="OQW50149.1"/>
    <property type="molecule type" value="Genomic_DNA"/>
</dbReference>
<comment type="subcellular location">
    <subcellularLocation>
        <location evidence="1">Membrane</location>
        <topology evidence="1">Multi-pass membrane protein</topology>
    </subcellularLocation>
</comment>
<dbReference type="STRING" id="1827387.A4S15_00650"/>
<name>A0A1W9HRR2_9HYPH</name>
<feature type="domain" description="EamA" evidence="7">
    <location>
        <begin position="163"/>
        <end position="291"/>
    </location>
</feature>
<dbReference type="InterPro" id="IPR037185">
    <property type="entry name" value="EmrE-like"/>
</dbReference>
<evidence type="ECO:0000313" key="8">
    <source>
        <dbReference type="EMBL" id="OQW50149.1"/>
    </source>
</evidence>
<feature type="transmembrane region" description="Helical" evidence="6">
    <location>
        <begin position="37"/>
        <end position="56"/>
    </location>
</feature>
<feature type="domain" description="EamA" evidence="7">
    <location>
        <begin position="13"/>
        <end position="140"/>
    </location>
</feature>
<keyword evidence="8" id="KW-0547">Nucleotide-binding</keyword>
<dbReference type="AlphaFoldDB" id="A0A1W9HRR2"/>
<feature type="transmembrane region" description="Helical" evidence="6">
    <location>
        <begin position="126"/>
        <end position="146"/>
    </location>
</feature>
<evidence type="ECO:0000259" key="7">
    <source>
        <dbReference type="Pfam" id="PF00892"/>
    </source>
</evidence>
<feature type="transmembrane region" description="Helical" evidence="6">
    <location>
        <begin position="274"/>
        <end position="291"/>
    </location>
</feature>
<keyword evidence="5 6" id="KW-0472">Membrane</keyword>
<protein>
    <submittedName>
        <fullName evidence="8">Peptide ABC transporter ATP-binding protein</fullName>
    </submittedName>
</protein>
<evidence type="ECO:0000256" key="2">
    <source>
        <dbReference type="ARBA" id="ARBA00007362"/>
    </source>
</evidence>
<comment type="similarity">
    <text evidence="2">Belongs to the EamA transporter family.</text>
</comment>
<accession>A0A1W9HRR2</accession>
<evidence type="ECO:0000256" key="1">
    <source>
        <dbReference type="ARBA" id="ARBA00004141"/>
    </source>
</evidence>
<comment type="caution">
    <text evidence="8">The sequence shown here is derived from an EMBL/GenBank/DDBJ whole genome shotgun (WGS) entry which is preliminary data.</text>
</comment>
<keyword evidence="8" id="KW-0067">ATP-binding</keyword>
<keyword evidence="4 6" id="KW-1133">Transmembrane helix</keyword>
<feature type="transmembrane region" description="Helical" evidence="6">
    <location>
        <begin position="68"/>
        <end position="89"/>
    </location>
</feature>
<dbReference type="PANTHER" id="PTHR32322">
    <property type="entry name" value="INNER MEMBRANE TRANSPORTER"/>
    <property type="match status" value="1"/>
</dbReference>
<keyword evidence="3 6" id="KW-0812">Transmembrane</keyword>
<reference evidence="8 9" key="1">
    <citation type="journal article" date="2017" name="Water Res.">
        <title>Comammox in drinking water systems.</title>
        <authorList>
            <person name="Wang Y."/>
            <person name="Ma L."/>
            <person name="Mao Y."/>
            <person name="Jiang X."/>
            <person name="Xia Y."/>
            <person name="Yu K."/>
            <person name="Li B."/>
            <person name="Zhang T."/>
        </authorList>
    </citation>
    <scope>NUCLEOTIDE SEQUENCE [LARGE SCALE GENOMIC DNA]</scope>
    <source>
        <strain evidence="8">SG_bin8</strain>
    </source>
</reference>